<proteinExistence type="predicted"/>
<gene>
    <name evidence="1" type="ORF">LARSCL_LOCUS18415</name>
</gene>
<dbReference type="EMBL" id="CAXIEN010000335">
    <property type="protein sequence ID" value="CAL1293818.1"/>
    <property type="molecule type" value="Genomic_DNA"/>
</dbReference>
<evidence type="ECO:0000313" key="1">
    <source>
        <dbReference type="EMBL" id="CAL1293818.1"/>
    </source>
</evidence>
<organism evidence="1 2">
    <name type="scientific">Larinioides sclopetarius</name>
    <dbReference type="NCBI Taxonomy" id="280406"/>
    <lineage>
        <taxon>Eukaryota</taxon>
        <taxon>Metazoa</taxon>
        <taxon>Ecdysozoa</taxon>
        <taxon>Arthropoda</taxon>
        <taxon>Chelicerata</taxon>
        <taxon>Arachnida</taxon>
        <taxon>Araneae</taxon>
        <taxon>Araneomorphae</taxon>
        <taxon>Entelegynae</taxon>
        <taxon>Araneoidea</taxon>
        <taxon>Araneidae</taxon>
        <taxon>Larinioides</taxon>
    </lineage>
</organism>
<name>A0AAV2BCB9_9ARAC</name>
<dbReference type="AlphaFoldDB" id="A0AAV2BCB9"/>
<sequence length="64" mass="7383">AYTQRQVKKITKITLDFRRSSELVFLRVSPYALLLTLQGRLDLTSAQIRTQGGKNIVEIQEQTF</sequence>
<feature type="non-terminal residue" evidence="1">
    <location>
        <position position="1"/>
    </location>
</feature>
<reference evidence="1 2" key="1">
    <citation type="submission" date="2024-04" db="EMBL/GenBank/DDBJ databases">
        <authorList>
            <person name="Rising A."/>
            <person name="Reimegard J."/>
            <person name="Sonavane S."/>
            <person name="Akerstrom W."/>
            <person name="Nylinder S."/>
            <person name="Hedman E."/>
            <person name="Kallberg Y."/>
        </authorList>
    </citation>
    <scope>NUCLEOTIDE SEQUENCE [LARGE SCALE GENOMIC DNA]</scope>
</reference>
<comment type="caution">
    <text evidence="1">The sequence shown here is derived from an EMBL/GenBank/DDBJ whole genome shotgun (WGS) entry which is preliminary data.</text>
</comment>
<protein>
    <submittedName>
        <fullName evidence="1">Uncharacterized protein</fullName>
    </submittedName>
</protein>
<dbReference type="Proteomes" id="UP001497382">
    <property type="component" value="Unassembled WGS sequence"/>
</dbReference>
<accession>A0AAV2BCB9</accession>
<keyword evidence="2" id="KW-1185">Reference proteome</keyword>
<evidence type="ECO:0000313" key="2">
    <source>
        <dbReference type="Proteomes" id="UP001497382"/>
    </source>
</evidence>